<dbReference type="RefSeq" id="XP_046591611.1">
    <property type="nucleotide sequence ID" value="XM_046735655.1"/>
</dbReference>
<evidence type="ECO:0000256" key="7">
    <source>
        <dbReference type="SAM" id="SignalP"/>
    </source>
</evidence>
<dbReference type="GO" id="GO:0030163">
    <property type="term" value="P:protein catabolic process"/>
    <property type="evidence" value="ECO:0007669"/>
    <property type="project" value="UniProtKB-ARBA"/>
</dbReference>
<dbReference type="GO" id="GO:0006680">
    <property type="term" value="P:glucosylceramide catabolic process"/>
    <property type="evidence" value="ECO:0007669"/>
    <property type="project" value="UniProtKB-ARBA"/>
</dbReference>
<comment type="similarity">
    <text evidence="2 6">Belongs to the glycosyl hydrolase 30 family.</text>
</comment>
<dbReference type="InterPro" id="IPR033453">
    <property type="entry name" value="Glyco_hydro_30_TIM-barrel"/>
</dbReference>
<keyword evidence="4 7" id="KW-0732">Signal</keyword>
<dbReference type="PRINTS" id="PR00843">
    <property type="entry name" value="GLHYDRLASE30"/>
</dbReference>
<evidence type="ECO:0000313" key="14">
    <source>
        <dbReference type="RefSeq" id="XP_046591612.1"/>
    </source>
</evidence>
<dbReference type="InterPro" id="IPR017853">
    <property type="entry name" value="GH"/>
</dbReference>
<dbReference type="Pfam" id="PF17189">
    <property type="entry name" value="Glyco_hydro_30C"/>
    <property type="match status" value="1"/>
</dbReference>
<dbReference type="PANTHER" id="PTHR11069">
    <property type="entry name" value="GLUCOSYLCERAMIDASE"/>
    <property type="match status" value="1"/>
</dbReference>
<protein>
    <recommendedName>
        <fullName evidence="3 6">Glucosylceramidase</fullName>
        <ecNumber evidence="3 6">3.2.1.45</ecNumber>
    </recommendedName>
</protein>
<dbReference type="GO" id="GO:0008202">
    <property type="term" value="P:steroid metabolic process"/>
    <property type="evidence" value="ECO:0007669"/>
    <property type="project" value="UniProtKB-ARBA"/>
</dbReference>
<keyword evidence="6" id="KW-0443">Lipid metabolism</keyword>
<dbReference type="GO" id="GO:0006066">
    <property type="term" value="P:alcohol metabolic process"/>
    <property type="evidence" value="ECO:0007669"/>
    <property type="project" value="UniProtKB-ARBA"/>
</dbReference>
<feature type="domain" description="Glycosyl hydrolase family 30 TIM-barrel" evidence="8">
    <location>
        <begin position="93"/>
        <end position="436"/>
    </location>
</feature>
<dbReference type="GO" id="GO:0005774">
    <property type="term" value="C:vacuolar membrane"/>
    <property type="evidence" value="ECO:0007669"/>
    <property type="project" value="UniProtKB-ARBA"/>
</dbReference>
<accession>A0A6J0CBN9</accession>
<dbReference type="GO" id="GO:0005764">
    <property type="term" value="C:lysosome"/>
    <property type="evidence" value="ECO:0007669"/>
    <property type="project" value="UniProtKB-ARBA"/>
</dbReference>
<dbReference type="RefSeq" id="XP_046591610.1">
    <property type="nucleotide sequence ID" value="XM_046735654.1"/>
</dbReference>
<dbReference type="RefSeq" id="XP_046591612.1">
    <property type="nucleotide sequence ID" value="XM_046735656.1"/>
</dbReference>
<keyword evidence="6" id="KW-0746">Sphingolipid metabolism</keyword>
<dbReference type="GO" id="GO:0010605">
    <property type="term" value="P:negative regulation of macromolecule metabolic process"/>
    <property type="evidence" value="ECO:0007669"/>
    <property type="project" value="UniProtKB-ARBA"/>
</dbReference>
<sequence length="503" mass="56935">MLQYTLVLISCIYAAEASSCIFREFENGTVCVCNATYCDTIPVYETPSNGSYLRYTSSGDDVRLSRTLGDFTNETTSDGAVILLQRNVTYQSIQGFGGAFTDAATINIKSLSKAAQANLLTSYFAKEGIRYNIGRVPIAGTDFSTRNYTYDDNDGDVSLENFSLADEDFDYKIPLMLEALEINEELRFLASSWTAPPWMKTNADYVNGYLKEEYYQVYADYLIKFLDAYYDQGLEMWAITTGNEPNNGITSNCTITSMSMTMNETATWLASNFGPALAKSKHNKTLILSLDDQRSFLMTYLKDMFENELAKNYTDGVAIHWYDDKTTNASVLTEFHDSYPEPFLLMDEASVLIWAAVGELSLGSWSTGEKYINDIFENLENWVTGWMDWNIALNKDSEPNWTSGFRAQSPIIVNPDDDEFYKQPLFYAIAHFSRFIPRNSVRLELTQTSSSLRSLAFETPENETVIVVYNNQTLDQRVIIRDTEKGDIEVELTGGSIHTILYK</sequence>
<comment type="catalytic activity">
    <reaction evidence="1">
        <text>a beta-D-glucosyl-(1&lt;-&gt;1')-N-acylsphing-4-enine + H2O = an N-acylsphing-4-enine + D-glucose</text>
        <dbReference type="Rhea" id="RHEA:13269"/>
        <dbReference type="ChEBI" id="CHEBI:4167"/>
        <dbReference type="ChEBI" id="CHEBI:15377"/>
        <dbReference type="ChEBI" id="CHEBI:22801"/>
        <dbReference type="ChEBI" id="CHEBI:52639"/>
        <dbReference type="EC" id="3.2.1.45"/>
    </reaction>
    <physiologicalReaction direction="left-to-right" evidence="1">
        <dbReference type="Rhea" id="RHEA:13270"/>
    </physiologicalReaction>
</comment>
<dbReference type="SUPFAM" id="SSF51445">
    <property type="entry name" value="(Trans)glycosidases"/>
    <property type="match status" value="1"/>
</dbReference>
<gene>
    <name evidence="11 12 13 14" type="primary">LOC107227247</name>
</gene>
<dbReference type="InParanoid" id="A0A6J0CBN9"/>
<dbReference type="GO" id="GO:0006914">
    <property type="term" value="P:autophagy"/>
    <property type="evidence" value="ECO:0007669"/>
    <property type="project" value="UniProtKB-ARBA"/>
</dbReference>
<evidence type="ECO:0000259" key="9">
    <source>
        <dbReference type="Pfam" id="PF17189"/>
    </source>
</evidence>
<dbReference type="GO" id="GO:0016241">
    <property type="term" value="P:regulation of macroautophagy"/>
    <property type="evidence" value="ECO:0007669"/>
    <property type="project" value="UniProtKB-ARBA"/>
</dbReference>
<dbReference type="KEGG" id="nlo:107227247"/>
<proteinExistence type="inferred from homology"/>
<dbReference type="FunCoup" id="A0A6J0CBN9">
    <property type="interactions" value="171"/>
</dbReference>
<dbReference type="Proteomes" id="UP000829291">
    <property type="component" value="Chromosome 3"/>
</dbReference>
<dbReference type="SUPFAM" id="SSF51011">
    <property type="entry name" value="Glycosyl hydrolase domain"/>
    <property type="match status" value="1"/>
</dbReference>
<dbReference type="InterPro" id="IPR033452">
    <property type="entry name" value="GH30_C"/>
</dbReference>
<evidence type="ECO:0000256" key="1">
    <source>
        <dbReference type="ARBA" id="ARBA00001013"/>
    </source>
</evidence>
<name>A0A6J0CBN9_NEOLC</name>
<evidence type="ECO:0000259" key="8">
    <source>
        <dbReference type="Pfam" id="PF02055"/>
    </source>
</evidence>
<evidence type="ECO:0000313" key="13">
    <source>
        <dbReference type="RefSeq" id="XP_046591611.1"/>
    </source>
</evidence>
<dbReference type="GO" id="GO:0032006">
    <property type="term" value="P:regulation of TOR signaling"/>
    <property type="evidence" value="ECO:0007669"/>
    <property type="project" value="UniProtKB-ARBA"/>
</dbReference>
<dbReference type="InterPro" id="IPR001139">
    <property type="entry name" value="Glyco_hydro_30"/>
</dbReference>
<dbReference type="GO" id="GO:0016758">
    <property type="term" value="F:hexosyltransferase activity"/>
    <property type="evidence" value="ECO:0007669"/>
    <property type="project" value="UniProtKB-ARBA"/>
</dbReference>
<feature type="signal peptide" evidence="7">
    <location>
        <begin position="1"/>
        <end position="17"/>
    </location>
</feature>
<evidence type="ECO:0000313" key="11">
    <source>
        <dbReference type="RefSeq" id="XP_015523825.2"/>
    </source>
</evidence>
<evidence type="ECO:0000313" key="10">
    <source>
        <dbReference type="Proteomes" id="UP000829291"/>
    </source>
</evidence>
<keyword evidence="10" id="KW-1185">Reference proteome</keyword>
<evidence type="ECO:0000256" key="3">
    <source>
        <dbReference type="ARBA" id="ARBA00012658"/>
    </source>
</evidence>
<dbReference type="GO" id="GO:0042391">
    <property type="term" value="P:regulation of membrane potential"/>
    <property type="evidence" value="ECO:0007669"/>
    <property type="project" value="UniProtKB-ARBA"/>
</dbReference>
<organism evidence="10 11">
    <name type="scientific">Neodiprion lecontei</name>
    <name type="common">Redheaded pine sawfly</name>
    <dbReference type="NCBI Taxonomy" id="441921"/>
    <lineage>
        <taxon>Eukaryota</taxon>
        <taxon>Metazoa</taxon>
        <taxon>Ecdysozoa</taxon>
        <taxon>Arthropoda</taxon>
        <taxon>Hexapoda</taxon>
        <taxon>Insecta</taxon>
        <taxon>Pterygota</taxon>
        <taxon>Neoptera</taxon>
        <taxon>Endopterygota</taxon>
        <taxon>Hymenoptera</taxon>
        <taxon>Tenthredinoidea</taxon>
        <taxon>Diprionidae</taxon>
        <taxon>Diprioninae</taxon>
        <taxon>Neodiprion</taxon>
    </lineage>
</organism>
<dbReference type="OrthoDB" id="2160638at2759"/>
<reference evidence="11 12" key="1">
    <citation type="submission" date="2025-05" db="UniProtKB">
        <authorList>
            <consortium name="RefSeq"/>
        </authorList>
    </citation>
    <scope>IDENTIFICATION</scope>
    <source>
        <tissue evidence="11 12">Thorax and Abdomen</tissue>
    </source>
</reference>
<evidence type="ECO:0000313" key="12">
    <source>
        <dbReference type="RefSeq" id="XP_046591610.1"/>
    </source>
</evidence>
<dbReference type="GO" id="GO:0007040">
    <property type="term" value="P:lysosome organization"/>
    <property type="evidence" value="ECO:0007669"/>
    <property type="project" value="UniProtKB-ARBA"/>
</dbReference>
<evidence type="ECO:0000256" key="5">
    <source>
        <dbReference type="ARBA" id="ARBA00022801"/>
    </source>
</evidence>
<dbReference type="RefSeq" id="XP_015523825.2">
    <property type="nucleotide sequence ID" value="XM_015668339.2"/>
</dbReference>
<dbReference type="Gene3D" id="3.20.20.80">
    <property type="entry name" value="Glycosidases"/>
    <property type="match status" value="1"/>
</dbReference>
<dbReference type="GO" id="GO:0004348">
    <property type="term" value="F:glucosylceramidase activity"/>
    <property type="evidence" value="ECO:0007669"/>
    <property type="project" value="UniProtKB-EC"/>
</dbReference>
<dbReference type="EC" id="3.2.1.45" evidence="3 6"/>
<evidence type="ECO:0000256" key="2">
    <source>
        <dbReference type="ARBA" id="ARBA00005382"/>
    </source>
</evidence>
<keyword evidence="5 6" id="KW-0378">Hydrolase</keyword>
<dbReference type="GeneID" id="107227247"/>
<feature type="chain" id="PRO_5045019106" description="Glucosylceramidase" evidence="7">
    <location>
        <begin position="18"/>
        <end position="503"/>
    </location>
</feature>
<evidence type="ECO:0000256" key="6">
    <source>
        <dbReference type="RuleBase" id="RU361188"/>
    </source>
</evidence>
<dbReference type="PANTHER" id="PTHR11069:SF23">
    <property type="entry name" value="LYSOSOMAL ACID GLUCOSYLCERAMIDASE"/>
    <property type="match status" value="1"/>
</dbReference>
<dbReference type="GO" id="GO:0005102">
    <property type="term" value="F:signaling receptor binding"/>
    <property type="evidence" value="ECO:0007669"/>
    <property type="project" value="UniProtKB-ARBA"/>
</dbReference>
<dbReference type="AlphaFoldDB" id="A0A6J0CBN9"/>
<dbReference type="Pfam" id="PF02055">
    <property type="entry name" value="Glyco_hydro_30"/>
    <property type="match status" value="1"/>
</dbReference>
<dbReference type="GO" id="GO:0051246">
    <property type="term" value="P:regulation of protein metabolic process"/>
    <property type="evidence" value="ECO:0007669"/>
    <property type="project" value="UniProtKB-ARBA"/>
</dbReference>
<keyword evidence="6" id="KW-0326">Glycosidase</keyword>
<feature type="domain" description="Glycosyl hydrolase family 30 beta sandwich" evidence="9">
    <location>
        <begin position="439"/>
        <end position="500"/>
    </location>
</feature>
<evidence type="ECO:0000256" key="4">
    <source>
        <dbReference type="ARBA" id="ARBA00022729"/>
    </source>
</evidence>